<comment type="caution">
    <text evidence="3">The sequence shown here is derived from an EMBL/GenBank/DDBJ whole genome shotgun (WGS) entry which is preliminary data.</text>
</comment>
<dbReference type="CDD" id="cd06259">
    <property type="entry name" value="YdcF-like"/>
    <property type="match status" value="1"/>
</dbReference>
<dbReference type="Pfam" id="PF02698">
    <property type="entry name" value="DUF218"/>
    <property type="match status" value="1"/>
</dbReference>
<keyword evidence="4" id="KW-1185">Reference proteome</keyword>
<dbReference type="InterPro" id="IPR051599">
    <property type="entry name" value="Cell_Envelope_Assoc"/>
</dbReference>
<keyword evidence="1" id="KW-1133">Transmembrane helix</keyword>
<gene>
    <name evidence="3" type="ORF">NRB20_35230</name>
</gene>
<keyword evidence="1" id="KW-0812">Transmembrane</keyword>
<evidence type="ECO:0000313" key="4">
    <source>
        <dbReference type="Proteomes" id="UP000438448"/>
    </source>
</evidence>
<proteinExistence type="predicted"/>
<accession>A0A7K0D3X0</accession>
<dbReference type="Proteomes" id="UP000438448">
    <property type="component" value="Unassembled WGS sequence"/>
</dbReference>
<name>A0A7K0D3X0_9NOCA</name>
<reference evidence="3 4" key="1">
    <citation type="submission" date="2019-10" db="EMBL/GenBank/DDBJ databases">
        <title>Nocardia macrotermitis sp. nov. and Nocardia aurantia sp. nov., isolated from the gut of fungus growing-termite Macrotermes natalensis.</title>
        <authorList>
            <person name="Benndorf R."/>
            <person name="Schwitalla J."/>
            <person name="Martin K."/>
            <person name="De Beer W."/>
            <person name="Kaster A.-K."/>
            <person name="Vollmers J."/>
            <person name="Poulsen M."/>
            <person name="Beemelmanns C."/>
        </authorList>
    </citation>
    <scope>NUCLEOTIDE SEQUENCE [LARGE SCALE GENOMIC DNA]</scope>
    <source>
        <strain evidence="3 4">RB20</strain>
    </source>
</reference>
<dbReference type="InterPro" id="IPR003848">
    <property type="entry name" value="DUF218"/>
</dbReference>
<protein>
    <recommendedName>
        <fullName evidence="2">DUF218 domain-containing protein</fullName>
    </recommendedName>
</protein>
<dbReference type="GO" id="GO:0005886">
    <property type="term" value="C:plasma membrane"/>
    <property type="evidence" value="ECO:0007669"/>
    <property type="project" value="TreeGrafter"/>
</dbReference>
<evidence type="ECO:0000313" key="3">
    <source>
        <dbReference type="EMBL" id="MQY20418.1"/>
    </source>
</evidence>
<organism evidence="3 4">
    <name type="scientific">Nocardia macrotermitis</name>
    <dbReference type="NCBI Taxonomy" id="2585198"/>
    <lineage>
        <taxon>Bacteria</taxon>
        <taxon>Bacillati</taxon>
        <taxon>Actinomycetota</taxon>
        <taxon>Actinomycetes</taxon>
        <taxon>Mycobacteriales</taxon>
        <taxon>Nocardiaceae</taxon>
        <taxon>Nocardia</taxon>
    </lineage>
</organism>
<dbReference type="EMBL" id="WEGK01000007">
    <property type="protein sequence ID" value="MQY20418.1"/>
    <property type="molecule type" value="Genomic_DNA"/>
</dbReference>
<feature type="transmembrane region" description="Helical" evidence="1">
    <location>
        <begin position="36"/>
        <end position="59"/>
    </location>
</feature>
<sequence>MDSGSSPRPGRLATMSPRETPSAVRAFLKPWLRPKVLLRVGAVAALTVLVLVGACIGVVRWRASGLEYSATSVPQADVALVPGAEIYPNGQPSPYVAGRLDLARTLLNSGKVKALLLTGDFGTPTYDEPDAMRRYLIGKGVPANKIALDYAGFDTYQSCARAYRIFGVRNAIVVTQDFSVPRTIALCRSVGIRTTAVGDHSQAHNLTYDKCWLRDQIAAIKAVYSMVVQPDPKFLGRQETSVRDAMAGK</sequence>
<keyword evidence="1" id="KW-0472">Membrane</keyword>
<evidence type="ECO:0000259" key="2">
    <source>
        <dbReference type="Pfam" id="PF02698"/>
    </source>
</evidence>
<feature type="domain" description="DUF218" evidence="2">
    <location>
        <begin position="77"/>
        <end position="198"/>
    </location>
</feature>
<dbReference type="PANTHER" id="PTHR30336:SF6">
    <property type="entry name" value="INTEGRAL MEMBRANE PROTEIN"/>
    <property type="match status" value="1"/>
</dbReference>
<evidence type="ECO:0000256" key="1">
    <source>
        <dbReference type="SAM" id="Phobius"/>
    </source>
</evidence>
<dbReference type="PANTHER" id="PTHR30336">
    <property type="entry name" value="INNER MEMBRANE PROTEIN, PROBABLE PERMEASE"/>
    <property type="match status" value="1"/>
</dbReference>
<dbReference type="AlphaFoldDB" id="A0A7K0D3X0"/>